<sequence length="1013" mass="113446">MKRKHSILFLLFLLPALLFAQQTYRGRVTDVETGNGIPGAVVRASQANGTTTDTAGYFTIRAASGTMLEITSLGYDRSTFTLGNDTDISIQLMQSAAQAAGSEVVVIGYGVANRRDLTGSIVKISGEEIADKPNTNPVASLQGKVAGLSVTPYGTPGKAPDIRIRGTVSVGSIRPLYVVDGVFNDNIDFINPNDIESIEILKDPSSLAIFGVRGASGVIAVTTKRGKMGRVTVNFNTNYGVKKLVDKISVLTNADDFKMLYEEEKVNIGATTPFDYTPWTGNTDWINAVTQTGHFTQNNISVSAGSEKNKFYMGVGYQIDEGIIIREKMQKILLNLSDEYKLSNFLKVGFSVNGTRTYSPNDGTYVLENARRLAPIIEAGTFPYRMKIYGADSATYNLYYAVPSIQNTLANPLVARESNWDAYIGRENRLVGNVFAELSFLKDFTLRTAFYGDLSFVESRNYTPLTAEYDPVTQSGYLVNRVTAVSSEEARWSKYQQDYILSYSKRFSDHNLMATAGFTTYWLEETHQYGSVKQSQTGDPIPNDPRFWYLTNGFEDNATSQSSSYQRQTFTTSGLLRGIYNYRNKYYLNASLRRDVSSVIYNPKTRGQNFWAVGMAWEISKEDFMKNYTFINFLKLKGSIGVLGNQNSYGIDYPWFPTLASGNTAVFGNNVFPSYVKTYEVDPNLKWETVLGREFGLEFRFLDNKLSGEINYYDKETRDVLLFLWNGPKRTLGNFGSLTNRGWELSLSWNQRIKNDWTFSASANMTTFNNKVTKFGTFLPASESSPNQTEVGFPIGYFYGYVVEGIYQSYADKLASPKVVGYEYGPGDLKYKDLNGDGIINTEDRTMIGNPTPDFIYGISLSTQYKGFDLGIDFNGSYGAEVYRVWGRSELPYSRYNYSTDKLSRWHGEGTSNWTPRLGDKFAINRLPSTYGIEDGSYLRIRNVQLGYNFNPNTIQKVYIKSLRIFANVQNLKTFKQNTGYTPEFGGDPTYFGVDWGNGPVPLVFTAGLNVTF</sequence>
<dbReference type="SUPFAM" id="SSF49464">
    <property type="entry name" value="Carboxypeptidase regulatory domain-like"/>
    <property type="match status" value="1"/>
</dbReference>
<evidence type="ECO:0000256" key="12">
    <source>
        <dbReference type="SAM" id="SignalP"/>
    </source>
</evidence>
<keyword evidence="2 11" id="KW-0813">Transport</keyword>
<keyword evidence="7" id="KW-0406">Ion transport</keyword>
<gene>
    <name evidence="14" type="ORF">OD355_04400</name>
</gene>
<feature type="chain" id="PRO_5041983147" evidence="12">
    <location>
        <begin position="21"/>
        <end position="1013"/>
    </location>
</feature>
<reference evidence="14" key="1">
    <citation type="submission" date="2022-10" db="EMBL/GenBank/DDBJ databases">
        <authorList>
            <person name="Kim H.S."/>
            <person name="Kim J.-S."/>
            <person name="Suh M.K."/>
            <person name="Eom M.K."/>
            <person name="Lee J.-S."/>
        </authorList>
    </citation>
    <scope>NUCLEOTIDE SEQUENCE</scope>
    <source>
        <strain evidence="14">LIP-5</strain>
    </source>
</reference>
<dbReference type="PANTHER" id="PTHR32552:SF81">
    <property type="entry name" value="TONB-DEPENDENT OUTER MEMBRANE RECEPTOR"/>
    <property type="match status" value="1"/>
</dbReference>
<dbReference type="Proteomes" id="UP001209317">
    <property type="component" value="Unassembled WGS sequence"/>
</dbReference>
<dbReference type="InterPro" id="IPR023997">
    <property type="entry name" value="TonB-dep_OMP_SusC/RagA_CS"/>
</dbReference>
<keyword evidence="6" id="KW-0408">Iron</keyword>
<dbReference type="NCBIfam" id="TIGR04057">
    <property type="entry name" value="SusC_RagA_signa"/>
    <property type="match status" value="1"/>
</dbReference>
<evidence type="ECO:0000313" key="14">
    <source>
        <dbReference type="EMBL" id="MCU7693754.1"/>
    </source>
</evidence>
<evidence type="ECO:0000256" key="5">
    <source>
        <dbReference type="ARBA" id="ARBA00022692"/>
    </source>
</evidence>
<dbReference type="InterPro" id="IPR039426">
    <property type="entry name" value="TonB-dep_rcpt-like"/>
</dbReference>
<dbReference type="Gene3D" id="2.170.130.10">
    <property type="entry name" value="TonB-dependent receptor, plug domain"/>
    <property type="match status" value="1"/>
</dbReference>
<dbReference type="InterPro" id="IPR037066">
    <property type="entry name" value="Plug_dom_sf"/>
</dbReference>
<dbReference type="EMBL" id="JAOTPL010000004">
    <property type="protein sequence ID" value="MCU7693754.1"/>
    <property type="molecule type" value="Genomic_DNA"/>
</dbReference>
<keyword evidence="9 11" id="KW-0472">Membrane</keyword>
<dbReference type="InterPro" id="IPR012910">
    <property type="entry name" value="Plug_dom"/>
</dbReference>
<feature type="signal peptide" evidence="12">
    <location>
        <begin position="1"/>
        <end position="20"/>
    </location>
</feature>
<organism evidence="14 15">
    <name type="scientific">Haoranjiania flava</name>
    <dbReference type="NCBI Taxonomy" id="1856322"/>
    <lineage>
        <taxon>Bacteria</taxon>
        <taxon>Pseudomonadati</taxon>
        <taxon>Bacteroidota</taxon>
        <taxon>Chitinophagia</taxon>
        <taxon>Chitinophagales</taxon>
        <taxon>Chitinophagaceae</taxon>
        <taxon>Haoranjiania</taxon>
    </lineage>
</organism>
<dbReference type="InterPro" id="IPR036942">
    <property type="entry name" value="Beta-barrel_TonB_sf"/>
</dbReference>
<dbReference type="RefSeq" id="WP_263037241.1">
    <property type="nucleotide sequence ID" value="NZ_JAOTPL010000004.1"/>
</dbReference>
<evidence type="ECO:0000256" key="1">
    <source>
        <dbReference type="ARBA" id="ARBA00004571"/>
    </source>
</evidence>
<comment type="caution">
    <text evidence="14">The sequence shown here is derived from an EMBL/GenBank/DDBJ whole genome shotgun (WGS) entry which is preliminary data.</text>
</comment>
<dbReference type="NCBIfam" id="TIGR04056">
    <property type="entry name" value="OMP_RagA_SusC"/>
    <property type="match status" value="1"/>
</dbReference>
<dbReference type="GO" id="GO:0009279">
    <property type="term" value="C:cell outer membrane"/>
    <property type="evidence" value="ECO:0007669"/>
    <property type="project" value="UniProtKB-SubCell"/>
</dbReference>
<keyword evidence="3 11" id="KW-1134">Transmembrane beta strand</keyword>
<comment type="similarity">
    <text evidence="11">Belongs to the TonB-dependent receptor family.</text>
</comment>
<evidence type="ECO:0000256" key="8">
    <source>
        <dbReference type="ARBA" id="ARBA00023077"/>
    </source>
</evidence>
<keyword evidence="10 11" id="KW-0998">Cell outer membrane</keyword>
<keyword evidence="15" id="KW-1185">Reference proteome</keyword>
<dbReference type="AlphaFoldDB" id="A0AAE3ILA6"/>
<evidence type="ECO:0000256" key="2">
    <source>
        <dbReference type="ARBA" id="ARBA00022448"/>
    </source>
</evidence>
<evidence type="ECO:0000256" key="3">
    <source>
        <dbReference type="ARBA" id="ARBA00022452"/>
    </source>
</evidence>
<evidence type="ECO:0000256" key="11">
    <source>
        <dbReference type="PROSITE-ProRule" id="PRU01360"/>
    </source>
</evidence>
<dbReference type="Gene3D" id="2.40.170.20">
    <property type="entry name" value="TonB-dependent receptor, beta-barrel domain"/>
    <property type="match status" value="1"/>
</dbReference>
<name>A0AAE3ILA6_9BACT</name>
<dbReference type="SUPFAM" id="SSF56935">
    <property type="entry name" value="Porins"/>
    <property type="match status" value="1"/>
</dbReference>
<keyword evidence="4" id="KW-0410">Iron transport</keyword>
<dbReference type="Pfam" id="PF13715">
    <property type="entry name" value="CarbopepD_reg_2"/>
    <property type="match status" value="1"/>
</dbReference>
<dbReference type="InterPro" id="IPR023996">
    <property type="entry name" value="TonB-dep_OMP_SusC/RagA"/>
</dbReference>
<evidence type="ECO:0000256" key="4">
    <source>
        <dbReference type="ARBA" id="ARBA00022496"/>
    </source>
</evidence>
<dbReference type="InterPro" id="IPR008969">
    <property type="entry name" value="CarboxyPept-like_regulatory"/>
</dbReference>
<keyword evidence="12" id="KW-0732">Signal</keyword>
<dbReference type="PROSITE" id="PS52016">
    <property type="entry name" value="TONB_DEPENDENT_REC_3"/>
    <property type="match status" value="1"/>
</dbReference>
<keyword evidence="5 11" id="KW-0812">Transmembrane</keyword>
<keyword evidence="8" id="KW-0798">TonB box</keyword>
<evidence type="ECO:0000256" key="9">
    <source>
        <dbReference type="ARBA" id="ARBA00023136"/>
    </source>
</evidence>
<evidence type="ECO:0000256" key="6">
    <source>
        <dbReference type="ARBA" id="ARBA00023004"/>
    </source>
</evidence>
<proteinExistence type="inferred from homology"/>
<dbReference type="Gene3D" id="2.60.40.1120">
    <property type="entry name" value="Carboxypeptidase-like, regulatory domain"/>
    <property type="match status" value="1"/>
</dbReference>
<dbReference type="GO" id="GO:0006826">
    <property type="term" value="P:iron ion transport"/>
    <property type="evidence" value="ECO:0007669"/>
    <property type="project" value="UniProtKB-KW"/>
</dbReference>
<evidence type="ECO:0000313" key="15">
    <source>
        <dbReference type="Proteomes" id="UP001209317"/>
    </source>
</evidence>
<evidence type="ECO:0000256" key="7">
    <source>
        <dbReference type="ARBA" id="ARBA00023065"/>
    </source>
</evidence>
<comment type="subcellular location">
    <subcellularLocation>
        <location evidence="1 11">Cell outer membrane</location>
        <topology evidence="1 11">Multi-pass membrane protein</topology>
    </subcellularLocation>
</comment>
<accession>A0AAE3ILA6</accession>
<evidence type="ECO:0000256" key="10">
    <source>
        <dbReference type="ARBA" id="ARBA00023237"/>
    </source>
</evidence>
<evidence type="ECO:0000259" key="13">
    <source>
        <dbReference type="Pfam" id="PF07715"/>
    </source>
</evidence>
<feature type="domain" description="TonB-dependent receptor plug" evidence="13">
    <location>
        <begin position="114"/>
        <end position="218"/>
    </location>
</feature>
<protein>
    <submittedName>
        <fullName evidence="14">SusC/RagA family TonB-linked outer membrane protein</fullName>
    </submittedName>
</protein>
<dbReference type="PANTHER" id="PTHR32552">
    <property type="entry name" value="FERRICHROME IRON RECEPTOR-RELATED"/>
    <property type="match status" value="1"/>
</dbReference>
<dbReference type="Pfam" id="PF07715">
    <property type="entry name" value="Plug"/>
    <property type="match status" value="1"/>
</dbReference>